<evidence type="ECO:0000313" key="2">
    <source>
        <dbReference type="Proteomes" id="UP000564885"/>
    </source>
</evidence>
<name>A0A849ID48_9HYPH</name>
<protein>
    <recommendedName>
        <fullName evidence="3">PAS domain-containing protein</fullName>
    </recommendedName>
</protein>
<gene>
    <name evidence="1" type="ORF">HJG44_22735</name>
</gene>
<dbReference type="Proteomes" id="UP000564885">
    <property type="component" value="Unassembled WGS sequence"/>
</dbReference>
<comment type="caution">
    <text evidence="1">The sequence shown here is derived from an EMBL/GenBank/DDBJ whole genome shotgun (WGS) entry which is preliminary data.</text>
</comment>
<evidence type="ECO:0000313" key="1">
    <source>
        <dbReference type="EMBL" id="NNM75181.1"/>
    </source>
</evidence>
<keyword evidence="2" id="KW-1185">Reference proteome</keyword>
<dbReference type="EMBL" id="JABEPP010000007">
    <property type="protein sequence ID" value="NNM75181.1"/>
    <property type="molecule type" value="Genomic_DNA"/>
</dbReference>
<dbReference type="RefSeq" id="WP_171220673.1">
    <property type="nucleotide sequence ID" value="NZ_JABEPP010000007.1"/>
</dbReference>
<reference evidence="1 2" key="1">
    <citation type="submission" date="2020-04" db="EMBL/GenBank/DDBJ databases">
        <title>Enterovirga sp. isolate from soil.</title>
        <authorList>
            <person name="Chea S."/>
            <person name="Kim D.-U."/>
        </authorList>
    </citation>
    <scope>NUCLEOTIDE SEQUENCE [LARGE SCALE GENOMIC DNA]</scope>
    <source>
        <strain evidence="1 2">DB1703</strain>
    </source>
</reference>
<evidence type="ECO:0008006" key="3">
    <source>
        <dbReference type="Google" id="ProtNLM"/>
    </source>
</evidence>
<sequence length="141" mass="15439">MRSPFPLDQDLPSDIERVLAYWEGLKRGEATMPFADDLSLAALGEIAGKTVLIEAMDLPPRFRFAEAGDEVARRWGKHDLEGCFADEIGRGAPFDFLLAQLSATLEAGGPTLWRSEESGYSRLLLPLWGDGRVSTLLGCIA</sequence>
<accession>A0A849ID48</accession>
<dbReference type="AlphaFoldDB" id="A0A849ID48"/>
<proteinExistence type="predicted"/>
<organism evidence="1 2">
    <name type="scientific">Enterovirga aerilata</name>
    <dbReference type="NCBI Taxonomy" id="2730920"/>
    <lineage>
        <taxon>Bacteria</taxon>
        <taxon>Pseudomonadati</taxon>
        <taxon>Pseudomonadota</taxon>
        <taxon>Alphaproteobacteria</taxon>
        <taxon>Hyphomicrobiales</taxon>
        <taxon>Methylobacteriaceae</taxon>
        <taxon>Enterovirga</taxon>
    </lineage>
</organism>